<evidence type="ECO:0000256" key="3">
    <source>
        <dbReference type="SAM" id="MobiDB-lite"/>
    </source>
</evidence>
<sequence>MDKRYDMPSLNDISVISSGRSPAMNDTLNKIIEQFTFSPQGRGGNTVFPLQDEPDDYEEYDQPQSHIEQLQPSAILSKSVFAKKIRQNIYKDETFEEEETIESQIQADTNNVDLNNIMNSGRLMRLKLDMDKFPDQALGIEDFVVVMKEVIADQIKIDDEILVSQLIDNFYRIDVHNTGKVSFDMVSSYLIEQEIMMEMGKDRTLTYRPSQIIDESRHDNYIDKLFYFPSIDKIGVMEQNLRALKIYNANNLRCEYSLMVKTGIALASEYIQEFHVIILSSSDKSMLFFHADSHNLLRRIMVPDSQHTMFWSHEHQTLFSAGMEGAIYGWNVDEILNPDIKSEEIPYFDVIAKGMPWKDGDECIFHIVELTAMQQIAAACADKKIRIWDIRWESNTKPRKILQGHIKAIRYLAYSYAYNLLISCGFEFDALVWNPYVSEPICHLKGHESPLTGVECPEINPTIVTADSKGVIKIWNIKDYSLIQTFYVNVLKLKAIKSIPKHRRLIAASRKLQVFDYEKPFIPEISDDSPIFCAKYSSQQLQIFIAGQHSIKVWNCITGRPIKLISDIFINDITSLILDESDRKIIVGDHSGRIVMVDSLSGVILKEFCSHSEEVTGMVYVAGDRLLITCSWDKKIMIHNDNLKGGFKEKRRGVVRSISNAHSNDITCIAYSSTLDLIYSGSRDCQIRVWDYETCKLEAVLLGHHSDILIVLSLDPYPMILVSDQGGNLSIWGISCPNMPRFQCLVKWRNMHTLEKTATITAATHYCLDNALRIVLGDEKGTIRLLEVKDLLTELNISPYHKESPKLKSRNPTRLADLDMQDTEKTHKITFMQRKSSESSLESEDPQPSNELEFVAKPLKEDHYVRQVIQWRAHNDAIKHLSYISELTTTGVFSTGLDHMAKLWTINGESLGVLKQGSRVPSDWNFDVKEEVKSRKQIRARNIMNKIANLPNSTKRFGTSREVEGRSGFKKLNTRLTEDNPPLITAAEMLKNINEVEKLMPKDNAYENLKESRGFKPKKSKRNY</sequence>
<keyword evidence="2" id="KW-0853">WD repeat</keyword>
<dbReference type="EMBL" id="CAJZBQ010000057">
    <property type="protein sequence ID" value="CAG9333906.1"/>
    <property type="molecule type" value="Genomic_DNA"/>
</dbReference>
<keyword evidence="5" id="KW-1185">Reference proteome</keyword>
<dbReference type="PANTHER" id="PTHR44324">
    <property type="entry name" value="WD40 REPEAT DOMAIN 95"/>
    <property type="match status" value="1"/>
</dbReference>
<gene>
    <name evidence="4" type="ORF">BSTOLATCC_MIC59715</name>
</gene>
<evidence type="ECO:0000313" key="4">
    <source>
        <dbReference type="EMBL" id="CAG9333906.1"/>
    </source>
</evidence>
<dbReference type="SUPFAM" id="SSF50998">
    <property type="entry name" value="Quinoprotein alcohol dehydrogenase-like"/>
    <property type="match status" value="1"/>
</dbReference>
<evidence type="ECO:0000313" key="5">
    <source>
        <dbReference type="Proteomes" id="UP001162131"/>
    </source>
</evidence>
<dbReference type="SUPFAM" id="SSF117289">
    <property type="entry name" value="Nucleoporin domain"/>
    <property type="match status" value="1"/>
</dbReference>
<dbReference type="InterPro" id="IPR051242">
    <property type="entry name" value="WD-EF-hand_domain"/>
</dbReference>
<comment type="caution">
    <text evidence="4">The sequence shown here is derived from an EMBL/GenBank/DDBJ whole genome shotgun (WGS) entry which is preliminary data.</text>
</comment>
<dbReference type="Gene3D" id="2.130.10.10">
    <property type="entry name" value="YVTN repeat-like/Quinoprotein amine dehydrogenase"/>
    <property type="match status" value="3"/>
</dbReference>
<dbReference type="SMART" id="SM00320">
    <property type="entry name" value="WD40"/>
    <property type="match status" value="11"/>
</dbReference>
<dbReference type="AlphaFoldDB" id="A0AAU9K300"/>
<keyword evidence="1" id="KW-0677">Repeat</keyword>
<dbReference type="Proteomes" id="UP001162131">
    <property type="component" value="Unassembled WGS sequence"/>
</dbReference>
<accession>A0AAU9K300</accession>
<feature type="repeat" description="WD" evidence="2">
    <location>
        <begin position="659"/>
        <end position="700"/>
    </location>
</feature>
<organism evidence="4 5">
    <name type="scientific">Blepharisma stoltei</name>
    <dbReference type="NCBI Taxonomy" id="1481888"/>
    <lineage>
        <taxon>Eukaryota</taxon>
        <taxon>Sar</taxon>
        <taxon>Alveolata</taxon>
        <taxon>Ciliophora</taxon>
        <taxon>Postciliodesmatophora</taxon>
        <taxon>Heterotrichea</taxon>
        <taxon>Heterotrichida</taxon>
        <taxon>Blepharismidae</taxon>
        <taxon>Blepharisma</taxon>
    </lineage>
</organism>
<dbReference type="PROSITE" id="PS50082">
    <property type="entry name" value="WD_REPEATS_2"/>
    <property type="match status" value="2"/>
</dbReference>
<proteinExistence type="predicted"/>
<evidence type="ECO:0000256" key="1">
    <source>
        <dbReference type="ARBA" id="ARBA00022737"/>
    </source>
</evidence>
<reference evidence="4" key="1">
    <citation type="submission" date="2021-09" db="EMBL/GenBank/DDBJ databases">
        <authorList>
            <consortium name="AG Swart"/>
            <person name="Singh M."/>
            <person name="Singh A."/>
            <person name="Seah K."/>
            <person name="Emmerich C."/>
        </authorList>
    </citation>
    <scope>NUCLEOTIDE SEQUENCE</scope>
    <source>
        <strain evidence="4">ATCC30299</strain>
    </source>
</reference>
<evidence type="ECO:0008006" key="6">
    <source>
        <dbReference type="Google" id="ProtNLM"/>
    </source>
</evidence>
<dbReference type="Pfam" id="PF00400">
    <property type="entry name" value="WD40"/>
    <property type="match status" value="3"/>
</dbReference>
<feature type="region of interest" description="Disordered" evidence="3">
    <location>
        <begin position="831"/>
        <end position="850"/>
    </location>
</feature>
<evidence type="ECO:0000256" key="2">
    <source>
        <dbReference type="PROSITE-ProRule" id="PRU00221"/>
    </source>
</evidence>
<feature type="repeat" description="WD" evidence="2">
    <location>
        <begin position="444"/>
        <end position="485"/>
    </location>
</feature>
<dbReference type="InterPro" id="IPR015943">
    <property type="entry name" value="WD40/YVTN_repeat-like_dom_sf"/>
</dbReference>
<dbReference type="PANTHER" id="PTHR44324:SF4">
    <property type="entry name" value="WD40 REPEAT DOMAIN 95"/>
    <property type="match status" value="1"/>
</dbReference>
<dbReference type="InterPro" id="IPR011047">
    <property type="entry name" value="Quinoprotein_ADH-like_sf"/>
</dbReference>
<protein>
    <recommendedName>
        <fullName evidence="6">WD repeat-containing protein on Y chromosome</fullName>
    </recommendedName>
</protein>
<dbReference type="PROSITE" id="PS50294">
    <property type="entry name" value="WD_REPEATS_REGION"/>
    <property type="match status" value="1"/>
</dbReference>
<dbReference type="InterPro" id="IPR001680">
    <property type="entry name" value="WD40_rpt"/>
</dbReference>
<name>A0AAU9K300_9CILI</name>